<evidence type="ECO:0000313" key="1">
    <source>
        <dbReference type="EMBL" id="KUZ80956.1"/>
    </source>
</evidence>
<proteinExistence type="predicted"/>
<name>A0A102LQP9_9BURK</name>
<sequence>MRRSIIRCLGLVASIGALPAFGLVLDPICVYFAGRVSTTSEALIVGFLVGQVLNLTLMSVMDVASNPSKEIA</sequence>
<gene>
    <name evidence="1" type="ORF">WI38_32780</name>
</gene>
<comment type="caution">
    <text evidence="1">The sequence shown here is derived from an EMBL/GenBank/DDBJ whole genome shotgun (WGS) entry which is preliminary data.</text>
</comment>
<evidence type="ECO:0000313" key="2">
    <source>
        <dbReference type="Proteomes" id="UP000065521"/>
    </source>
</evidence>
<organism evidence="1 2">
    <name type="scientific">Burkholderia ubonensis</name>
    <dbReference type="NCBI Taxonomy" id="101571"/>
    <lineage>
        <taxon>Bacteria</taxon>
        <taxon>Pseudomonadati</taxon>
        <taxon>Pseudomonadota</taxon>
        <taxon>Betaproteobacteria</taxon>
        <taxon>Burkholderiales</taxon>
        <taxon>Burkholderiaceae</taxon>
        <taxon>Burkholderia</taxon>
        <taxon>Burkholderia cepacia complex</taxon>
    </lineage>
</organism>
<dbReference type="EMBL" id="LOTN01000075">
    <property type="protein sequence ID" value="KUZ80956.1"/>
    <property type="molecule type" value="Genomic_DNA"/>
</dbReference>
<protein>
    <submittedName>
        <fullName evidence="1">Uncharacterized protein</fullName>
    </submittedName>
</protein>
<dbReference type="Proteomes" id="UP000065521">
    <property type="component" value="Unassembled WGS sequence"/>
</dbReference>
<dbReference type="AlphaFoldDB" id="A0A102LQP9"/>
<accession>A0A102LQP9</accession>
<dbReference type="RefSeq" id="WP_059638137.1">
    <property type="nucleotide sequence ID" value="NZ_LOTK01000042.1"/>
</dbReference>
<reference evidence="1 2" key="1">
    <citation type="submission" date="2015-11" db="EMBL/GenBank/DDBJ databases">
        <title>Expanding the genomic diversity of Burkholderia species for the development of highly accurate diagnostics.</title>
        <authorList>
            <person name="Sahl J."/>
            <person name="Keim P."/>
            <person name="Wagner D."/>
        </authorList>
    </citation>
    <scope>NUCLEOTIDE SEQUENCE [LARGE SCALE GENOMIC DNA]</scope>
    <source>
        <strain evidence="1 2">RF32-BP4</strain>
    </source>
</reference>